<accession>A0A1G9W7K7</accession>
<evidence type="ECO:0000313" key="5">
    <source>
        <dbReference type="EMBL" id="SDM80534.1"/>
    </source>
</evidence>
<keyword evidence="1" id="KW-0805">Transcription regulation</keyword>
<dbReference type="PANTHER" id="PTHR33204">
    <property type="entry name" value="TRANSCRIPTIONAL REGULATOR, MARR FAMILY"/>
    <property type="match status" value="1"/>
</dbReference>
<sequence>MVPMEGVSQVGAERPQLAVRVLDQQCPRAVFDRVTNRWAVLIFDALSDGPRRFSELTAEVSGISEKMLAQNLRILVRAGLIERCVAPTVPPQVTYSLTTLGSDLTATLHLLVDWVDDHIEPMAQARDRYDAAAS</sequence>
<dbReference type="Gene3D" id="1.10.10.10">
    <property type="entry name" value="Winged helix-like DNA-binding domain superfamily/Winged helix DNA-binding domain"/>
    <property type="match status" value="1"/>
</dbReference>
<name>A0A1G9W7K7_9ACTN</name>
<dbReference type="AlphaFoldDB" id="A0A1G9W7K7"/>
<gene>
    <name evidence="5" type="ORF">SAMN05216259_101544</name>
</gene>
<dbReference type="CDD" id="cd00090">
    <property type="entry name" value="HTH_ARSR"/>
    <property type="match status" value="1"/>
</dbReference>
<dbReference type="Proteomes" id="UP000199341">
    <property type="component" value="Unassembled WGS sequence"/>
</dbReference>
<evidence type="ECO:0000256" key="1">
    <source>
        <dbReference type="ARBA" id="ARBA00023015"/>
    </source>
</evidence>
<dbReference type="PANTHER" id="PTHR33204:SF37">
    <property type="entry name" value="HTH-TYPE TRANSCRIPTIONAL REGULATOR YODB"/>
    <property type="match status" value="1"/>
</dbReference>
<dbReference type="EMBL" id="FNIE01000001">
    <property type="protein sequence ID" value="SDM80534.1"/>
    <property type="molecule type" value="Genomic_DNA"/>
</dbReference>
<keyword evidence="6" id="KW-1185">Reference proteome</keyword>
<dbReference type="InterPro" id="IPR036388">
    <property type="entry name" value="WH-like_DNA-bd_sf"/>
</dbReference>
<organism evidence="5 6">
    <name type="scientific">Actinacidiphila guanduensis</name>
    <dbReference type="NCBI Taxonomy" id="310781"/>
    <lineage>
        <taxon>Bacteria</taxon>
        <taxon>Bacillati</taxon>
        <taxon>Actinomycetota</taxon>
        <taxon>Actinomycetes</taxon>
        <taxon>Kitasatosporales</taxon>
        <taxon>Streptomycetaceae</taxon>
        <taxon>Actinacidiphila</taxon>
    </lineage>
</organism>
<evidence type="ECO:0000256" key="3">
    <source>
        <dbReference type="ARBA" id="ARBA00023163"/>
    </source>
</evidence>
<protein>
    <submittedName>
        <fullName evidence="5">Transcriptional regulator, HxlR family</fullName>
    </submittedName>
</protein>
<evidence type="ECO:0000313" key="6">
    <source>
        <dbReference type="Proteomes" id="UP000199341"/>
    </source>
</evidence>
<keyword evidence="3" id="KW-0804">Transcription</keyword>
<keyword evidence="2" id="KW-0238">DNA-binding</keyword>
<dbReference type="InterPro" id="IPR002577">
    <property type="entry name" value="HTH_HxlR"/>
</dbReference>
<feature type="domain" description="HTH hxlR-type" evidence="4">
    <location>
        <begin position="26"/>
        <end position="123"/>
    </location>
</feature>
<evidence type="ECO:0000256" key="2">
    <source>
        <dbReference type="ARBA" id="ARBA00023125"/>
    </source>
</evidence>
<dbReference type="Pfam" id="PF01638">
    <property type="entry name" value="HxlR"/>
    <property type="match status" value="1"/>
</dbReference>
<dbReference type="InterPro" id="IPR036390">
    <property type="entry name" value="WH_DNA-bd_sf"/>
</dbReference>
<evidence type="ECO:0000259" key="4">
    <source>
        <dbReference type="PROSITE" id="PS51118"/>
    </source>
</evidence>
<dbReference type="SUPFAM" id="SSF46785">
    <property type="entry name" value="Winged helix' DNA-binding domain"/>
    <property type="match status" value="1"/>
</dbReference>
<dbReference type="PROSITE" id="PS51118">
    <property type="entry name" value="HTH_HXLR"/>
    <property type="match status" value="1"/>
</dbReference>
<proteinExistence type="predicted"/>
<dbReference type="STRING" id="310781.SAMN05216259_101544"/>
<reference evidence="5 6" key="1">
    <citation type="submission" date="2016-10" db="EMBL/GenBank/DDBJ databases">
        <authorList>
            <person name="de Groot N.N."/>
        </authorList>
    </citation>
    <scope>NUCLEOTIDE SEQUENCE [LARGE SCALE GENOMIC DNA]</scope>
    <source>
        <strain evidence="5 6">CGMCC 4.2022</strain>
    </source>
</reference>
<dbReference type="OrthoDB" id="370168at2"/>
<dbReference type="GO" id="GO:0003677">
    <property type="term" value="F:DNA binding"/>
    <property type="evidence" value="ECO:0007669"/>
    <property type="project" value="UniProtKB-KW"/>
</dbReference>
<dbReference type="InterPro" id="IPR011991">
    <property type="entry name" value="ArsR-like_HTH"/>
</dbReference>